<protein>
    <submittedName>
        <fullName evidence="1">Uncharacterized protein</fullName>
    </submittedName>
</protein>
<comment type="caution">
    <text evidence="1">The sequence shown here is derived from an EMBL/GenBank/DDBJ whole genome shotgun (WGS) entry which is preliminary data.</text>
</comment>
<organism evidence="1 2">
    <name type="scientific">Smallanthus sonchifolius</name>
    <dbReference type="NCBI Taxonomy" id="185202"/>
    <lineage>
        <taxon>Eukaryota</taxon>
        <taxon>Viridiplantae</taxon>
        <taxon>Streptophyta</taxon>
        <taxon>Embryophyta</taxon>
        <taxon>Tracheophyta</taxon>
        <taxon>Spermatophyta</taxon>
        <taxon>Magnoliopsida</taxon>
        <taxon>eudicotyledons</taxon>
        <taxon>Gunneridae</taxon>
        <taxon>Pentapetalae</taxon>
        <taxon>asterids</taxon>
        <taxon>campanulids</taxon>
        <taxon>Asterales</taxon>
        <taxon>Asteraceae</taxon>
        <taxon>Asteroideae</taxon>
        <taxon>Heliantheae alliance</taxon>
        <taxon>Millerieae</taxon>
        <taxon>Smallanthus</taxon>
    </lineage>
</organism>
<reference evidence="1 2" key="2">
    <citation type="journal article" date="2022" name="Mol. Ecol. Resour.">
        <title>The genomes of chicory, endive, great burdock and yacon provide insights into Asteraceae paleo-polyploidization history and plant inulin production.</title>
        <authorList>
            <person name="Fan W."/>
            <person name="Wang S."/>
            <person name="Wang H."/>
            <person name="Wang A."/>
            <person name="Jiang F."/>
            <person name="Liu H."/>
            <person name="Zhao H."/>
            <person name="Xu D."/>
            <person name="Zhang Y."/>
        </authorList>
    </citation>
    <scope>NUCLEOTIDE SEQUENCE [LARGE SCALE GENOMIC DNA]</scope>
    <source>
        <strain evidence="2">cv. Yunnan</strain>
        <tissue evidence="1">Leaves</tissue>
    </source>
</reference>
<dbReference type="EMBL" id="CM042035">
    <property type="protein sequence ID" value="KAI3756816.1"/>
    <property type="molecule type" value="Genomic_DNA"/>
</dbReference>
<dbReference type="Proteomes" id="UP001056120">
    <property type="component" value="Linkage Group LG18"/>
</dbReference>
<accession>A0ACB9EDM7</accession>
<sequence>MVSVSQSKLPVINMEDLKPETESWVTTSHKVRRTLEEYGCFMAVYGGFSHQQVNKEVYDDALKPLFDLPVETKMKNTSDKPFHGYLGPFRTRPLYEAWELIMLLVMIVFKALQTSCGPLEMKISVKLCIPMQI</sequence>
<reference evidence="2" key="1">
    <citation type="journal article" date="2022" name="Mol. Ecol. Resour.">
        <title>The genomes of chicory, endive, great burdock and yacon provide insights into Asteraceae palaeo-polyploidization history and plant inulin production.</title>
        <authorList>
            <person name="Fan W."/>
            <person name="Wang S."/>
            <person name="Wang H."/>
            <person name="Wang A."/>
            <person name="Jiang F."/>
            <person name="Liu H."/>
            <person name="Zhao H."/>
            <person name="Xu D."/>
            <person name="Zhang Y."/>
        </authorList>
    </citation>
    <scope>NUCLEOTIDE SEQUENCE [LARGE SCALE GENOMIC DNA]</scope>
    <source>
        <strain evidence="2">cv. Yunnan</strain>
    </source>
</reference>
<name>A0ACB9EDM7_9ASTR</name>
<keyword evidence="2" id="KW-1185">Reference proteome</keyword>
<evidence type="ECO:0000313" key="1">
    <source>
        <dbReference type="EMBL" id="KAI3756816.1"/>
    </source>
</evidence>
<gene>
    <name evidence="1" type="ORF">L1987_56639</name>
</gene>
<proteinExistence type="predicted"/>
<evidence type="ECO:0000313" key="2">
    <source>
        <dbReference type="Proteomes" id="UP001056120"/>
    </source>
</evidence>